<dbReference type="PANTHER" id="PTHR11748:SF103">
    <property type="entry name" value="GLYCOLATE OXIDASE SUBUNIT GLCE"/>
    <property type="match status" value="1"/>
</dbReference>
<keyword evidence="1" id="KW-0285">Flavoprotein</keyword>
<evidence type="ECO:0000259" key="3">
    <source>
        <dbReference type="PROSITE" id="PS51387"/>
    </source>
</evidence>
<dbReference type="SUPFAM" id="SSF56176">
    <property type="entry name" value="FAD-binding/transporter-associated domain-like"/>
    <property type="match status" value="1"/>
</dbReference>
<evidence type="ECO:0000313" key="5">
    <source>
        <dbReference type="Proteomes" id="UP001165267"/>
    </source>
</evidence>
<evidence type="ECO:0000256" key="1">
    <source>
        <dbReference type="ARBA" id="ARBA00022630"/>
    </source>
</evidence>
<dbReference type="RefSeq" id="WP_257511434.1">
    <property type="nucleotide sequence ID" value="NZ_JANKHG010000016.1"/>
</dbReference>
<dbReference type="EC" id="1.1.99.14" evidence="4"/>
<comment type="caution">
    <text evidence="4">The sequence shown here is derived from an EMBL/GenBank/DDBJ whole genome shotgun (WGS) entry which is preliminary data.</text>
</comment>
<accession>A0ABT1XFZ0</accession>
<protein>
    <submittedName>
        <fullName evidence="4">Glycolate oxidase subunit GlcE</fullName>
        <ecNumber evidence="4">1.1.99.14</ecNumber>
    </submittedName>
</protein>
<name>A0ABT1XFZ0_9BURK</name>
<dbReference type="PANTHER" id="PTHR11748">
    <property type="entry name" value="D-LACTATE DEHYDROGENASE"/>
    <property type="match status" value="1"/>
</dbReference>
<dbReference type="InterPro" id="IPR036318">
    <property type="entry name" value="FAD-bd_PCMH-like_sf"/>
</dbReference>
<dbReference type="EMBL" id="JANKHG010000016">
    <property type="protein sequence ID" value="MCR2746190.1"/>
    <property type="molecule type" value="Genomic_DNA"/>
</dbReference>
<keyword evidence="2" id="KW-0274">FAD</keyword>
<dbReference type="InterPro" id="IPR016169">
    <property type="entry name" value="FAD-bd_PCMH_sub2"/>
</dbReference>
<dbReference type="InterPro" id="IPR016166">
    <property type="entry name" value="FAD-bd_PCMH"/>
</dbReference>
<sequence length="368" mass="39638">MSDFIDDLCKRVELAARNKTQIRPVGGSTKNFYGGPLQGEEVDMRQWAGIVEYEPTELVITVKPGTPLAEVEAALAAQKQELAFEPPRLGAGGTNGGTIGGAIVSGLAGPARLSKGGVKDYVLGCTLLDGKGQLLHFGGVVMKNVAGYDVSRVIPGSMGTLGIATELSIKVMPVAPAEATLQFEMDVNQAISQSNNWLSKPLPISATFFENGKLTVRLRGASAAVQAALKNVGGQEMENQQAQAFWTNVRDQQHEFFTREGDLWRLAVPPTTVDLALHGHSVHEWGSGLRWFRADENNSSGNGKTAEQIRALAKRVGGHATLYRTANEAARAHAFQQPDAVMLKLQRRLKEQFDPAGVFSINRLSPIL</sequence>
<feature type="domain" description="FAD-binding PCMH-type" evidence="3">
    <location>
        <begin position="1"/>
        <end position="174"/>
    </location>
</feature>
<dbReference type="PROSITE" id="PS51387">
    <property type="entry name" value="FAD_PCMH"/>
    <property type="match status" value="1"/>
</dbReference>
<evidence type="ECO:0000313" key="4">
    <source>
        <dbReference type="EMBL" id="MCR2746190.1"/>
    </source>
</evidence>
<dbReference type="InterPro" id="IPR016164">
    <property type="entry name" value="FAD-linked_Oxase-like_C"/>
</dbReference>
<dbReference type="InterPro" id="IPR006094">
    <property type="entry name" value="Oxid_FAD_bind_N"/>
</dbReference>
<evidence type="ECO:0000256" key="2">
    <source>
        <dbReference type="ARBA" id="ARBA00022827"/>
    </source>
</evidence>
<keyword evidence="5" id="KW-1185">Reference proteome</keyword>
<dbReference type="Gene3D" id="3.30.465.10">
    <property type="match status" value="1"/>
</dbReference>
<dbReference type="NCBIfam" id="NF008439">
    <property type="entry name" value="PRK11282.1"/>
    <property type="match status" value="1"/>
</dbReference>
<keyword evidence="4" id="KW-0560">Oxidoreductase</keyword>
<reference evidence="4" key="1">
    <citation type="submission" date="2022-07" db="EMBL/GenBank/DDBJ databases">
        <authorList>
            <person name="Xamxidin M."/>
        </authorList>
    </citation>
    <scope>NUCLEOTIDE SEQUENCE</scope>
    <source>
        <strain evidence="4">YS8-69</strain>
    </source>
</reference>
<dbReference type="GO" id="GO:0019154">
    <property type="term" value="F:glycolate dehydrogenase activity"/>
    <property type="evidence" value="ECO:0007669"/>
    <property type="project" value="UniProtKB-EC"/>
</dbReference>
<organism evidence="4 5">
    <name type="scientific">Limnobacter parvus</name>
    <dbReference type="NCBI Taxonomy" id="2939690"/>
    <lineage>
        <taxon>Bacteria</taxon>
        <taxon>Pseudomonadati</taxon>
        <taxon>Pseudomonadota</taxon>
        <taxon>Betaproteobacteria</taxon>
        <taxon>Burkholderiales</taxon>
        <taxon>Burkholderiaceae</taxon>
        <taxon>Limnobacter</taxon>
    </lineage>
</organism>
<dbReference type="Pfam" id="PF01565">
    <property type="entry name" value="FAD_binding_4"/>
    <property type="match status" value="1"/>
</dbReference>
<proteinExistence type="predicted"/>
<gene>
    <name evidence="4" type="primary">glcE</name>
    <name evidence="4" type="ORF">NSP04_05980</name>
</gene>
<dbReference type="Proteomes" id="UP001165267">
    <property type="component" value="Unassembled WGS sequence"/>
</dbReference>
<dbReference type="SUPFAM" id="SSF55103">
    <property type="entry name" value="FAD-linked oxidases, C-terminal domain"/>
    <property type="match status" value="1"/>
</dbReference>